<gene>
    <name evidence="14" type="ORF">LACBIDRAFT_306020</name>
</gene>
<evidence type="ECO:0000256" key="1">
    <source>
        <dbReference type="ARBA" id="ARBA00004141"/>
    </source>
</evidence>
<keyword evidence="7" id="KW-0560">Oxidoreductase</keyword>
<dbReference type="HOGENOM" id="CLU_009442_0_0_1"/>
<keyword evidence="3" id="KW-0813">Transport</keyword>
<feature type="region of interest" description="Disordered" evidence="11">
    <location>
        <begin position="591"/>
        <end position="616"/>
    </location>
</feature>
<dbReference type="InterPro" id="IPR013112">
    <property type="entry name" value="FAD-bd_8"/>
</dbReference>
<dbReference type="GO" id="GO:0015677">
    <property type="term" value="P:copper ion import"/>
    <property type="evidence" value="ECO:0007669"/>
    <property type="project" value="TreeGrafter"/>
</dbReference>
<feature type="compositionally biased region" description="Polar residues" evidence="11">
    <location>
        <begin position="757"/>
        <end position="778"/>
    </location>
</feature>
<dbReference type="CDD" id="cd06186">
    <property type="entry name" value="NOX_Duox_like_FAD_NADP"/>
    <property type="match status" value="1"/>
</dbReference>
<feature type="region of interest" description="Disordered" evidence="11">
    <location>
        <begin position="688"/>
        <end position="728"/>
    </location>
</feature>
<dbReference type="GO" id="GO:0005886">
    <property type="term" value="C:plasma membrane"/>
    <property type="evidence" value="ECO:0007669"/>
    <property type="project" value="TreeGrafter"/>
</dbReference>
<dbReference type="InParanoid" id="B0CSI7"/>
<feature type="region of interest" description="Disordered" evidence="11">
    <location>
        <begin position="799"/>
        <end position="818"/>
    </location>
</feature>
<dbReference type="InterPro" id="IPR017927">
    <property type="entry name" value="FAD-bd_FR_type"/>
</dbReference>
<protein>
    <submittedName>
        <fullName evidence="14">Predicted protein</fullName>
    </submittedName>
</protein>
<dbReference type="Pfam" id="PF08022">
    <property type="entry name" value="FAD_binding_8"/>
    <property type="match status" value="1"/>
</dbReference>
<dbReference type="Pfam" id="PF08030">
    <property type="entry name" value="NAD_binding_6"/>
    <property type="match status" value="1"/>
</dbReference>
<dbReference type="GO" id="GO:0000293">
    <property type="term" value="F:ferric-chelate reductase activity"/>
    <property type="evidence" value="ECO:0007669"/>
    <property type="project" value="UniProtKB-ARBA"/>
</dbReference>
<keyword evidence="10" id="KW-0325">Glycoprotein</keyword>
<keyword evidence="9 12" id="KW-0472">Membrane</keyword>
<evidence type="ECO:0000256" key="5">
    <source>
        <dbReference type="ARBA" id="ARBA00022982"/>
    </source>
</evidence>
<evidence type="ECO:0000256" key="11">
    <source>
        <dbReference type="SAM" id="MobiDB-lite"/>
    </source>
</evidence>
<evidence type="ECO:0000259" key="13">
    <source>
        <dbReference type="PROSITE" id="PS51384"/>
    </source>
</evidence>
<dbReference type="InterPro" id="IPR013130">
    <property type="entry name" value="Fe3_Rdtase_TM_dom"/>
</dbReference>
<dbReference type="GeneID" id="6070597"/>
<dbReference type="Proteomes" id="UP000001194">
    <property type="component" value="Unassembled WGS sequence"/>
</dbReference>
<evidence type="ECO:0000256" key="8">
    <source>
        <dbReference type="ARBA" id="ARBA00023065"/>
    </source>
</evidence>
<feature type="transmembrane region" description="Helical" evidence="12">
    <location>
        <begin position="149"/>
        <end position="172"/>
    </location>
</feature>
<dbReference type="InterPro" id="IPR051410">
    <property type="entry name" value="Ferric/Cupric_Reductase"/>
</dbReference>
<feature type="region of interest" description="Disordered" evidence="11">
    <location>
        <begin position="749"/>
        <end position="786"/>
    </location>
</feature>
<dbReference type="PANTHER" id="PTHR32361">
    <property type="entry name" value="FERRIC/CUPRIC REDUCTASE TRANSMEMBRANE COMPONENT"/>
    <property type="match status" value="1"/>
</dbReference>
<dbReference type="GO" id="GO:0006826">
    <property type="term" value="P:iron ion transport"/>
    <property type="evidence" value="ECO:0007669"/>
    <property type="project" value="TreeGrafter"/>
</dbReference>
<feature type="transmembrane region" description="Helical" evidence="12">
    <location>
        <begin position="26"/>
        <end position="45"/>
    </location>
</feature>
<feature type="transmembrane region" description="Helical" evidence="12">
    <location>
        <begin position="87"/>
        <end position="111"/>
    </location>
</feature>
<dbReference type="PROSITE" id="PS51384">
    <property type="entry name" value="FAD_FR"/>
    <property type="match status" value="1"/>
</dbReference>
<dbReference type="Gene3D" id="3.40.50.80">
    <property type="entry name" value="Nucleotide-binding domain of ferredoxin-NADP reductase (FNR) module"/>
    <property type="match status" value="1"/>
</dbReference>
<dbReference type="SFLD" id="SFLDS00052">
    <property type="entry name" value="Ferric_Reductase_Domain"/>
    <property type="match status" value="1"/>
</dbReference>
<evidence type="ECO:0000256" key="7">
    <source>
        <dbReference type="ARBA" id="ARBA00023002"/>
    </source>
</evidence>
<dbReference type="PANTHER" id="PTHR32361:SF9">
    <property type="entry name" value="FERRIC REDUCTASE TRANSMEMBRANE COMPONENT 3-RELATED"/>
    <property type="match status" value="1"/>
</dbReference>
<dbReference type="EMBL" id="DS547092">
    <property type="protein sequence ID" value="EDR14315.1"/>
    <property type="molecule type" value="Genomic_DNA"/>
</dbReference>
<accession>B0CSI7</accession>
<feature type="compositionally biased region" description="Polar residues" evidence="11">
    <location>
        <begin position="715"/>
        <end position="728"/>
    </location>
</feature>
<keyword evidence="5" id="KW-0249">Electron transport</keyword>
<evidence type="ECO:0000256" key="9">
    <source>
        <dbReference type="ARBA" id="ARBA00023136"/>
    </source>
</evidence>
<sequence length="908" mass="101894">MQLFNPVYHSFSDYVAAHTMSNESQLYAYILWVLVTLVFLVISILHISRRRFGVFGAIWNRWAMRKSRRRPYKFLSTKRPDTPARPAFFPSNGCILGIVALFTGVASLALVGPDYIVLSSWRKDTNSANQSPPVFHSPKPPDKLIAKSWWTSAGRAGILSFALLPLCVVFALKSSPFAPFSWPFATQLHFDKLGVFHRWTARFIWLMTTLHVASWSVQLSRDCIGLGGESAYAYAWRYERFIYGWLAYVLLTSILALAAKALRKSHYEAFYAIHVLLVPLMLITCALHHPQIWWWALGTLGLWITERVWRLGRYLLLNGFYRRCVCWRKDWHLRLLSVDRVEPYTYPPAPFPFTRREMTILPTPFCPPPGYAHAELLAGATIRLTYASVTQIKWAPGQHFLINIPSVSKFTTHPFTTCSIFQQPSSEERLTVIVFLVRAKNGWTKDLWDTVAYHCIRGRTFIPTESPPPQTFLPSYGLLMKMNIEGPFGSSVRAAWGSYSTVVIVVGGSGVSFGMSVLEHLCRSISGRDLERSHRRLDNKFKTQRVRFVWLVREFGHIQWCASAIKRCMALLPGSELEVNVFVTKAQAAHGPSTRLPSEPLSLESTVPPPSPQFSRHSYGEALLTSPIESVDSIQPANSATYLNQGDDVGTHDLVNLTNYEGDHEFEIPGESSLNQHIRKEGKIRRAISRKLSNSGPVASTSKRMSLNVDRIGSDDSSSPQAYLSSDSQRLRSGVDFDVFVSDRRSQDFHQSDPFLSPSTSSNWAPPSQPCYPSSTADPNLHFPPQLLLPSDISDNRASVASQLSPQLPPPSDRSSIHTESHIGVRLGQEEARAVSVVAENVRPGKPKLDRILSYEVQEACGPVLVACCGPTSLNALVREVVSNQINPHGQDRDGRGYVALISEEFEY</sequence>
<dbReference type="InterPro" id="IPR039261">
    <property type="entry name" value="FNR_nucleotide-bd"/>
</dbReference>
<evidence type="ECO:0000313" key="15">
    <source>
        <dbReference type="Proteomes" id="UP000001194"/>
    </source>
</evidence>
<comment type="subcellular location">
    <subcellularLocation>
        <location evidence="1">Membrane</location>
        <topology evidence="1">Multi-pass membrane protein</topology>
    </subcellularLocation>
</comment>
<keyword evidence="8" id="KW-0406">Ion transport</keyword>
<evidence type="ECO:0000256" key="2">
    <source>
        <dbReference type="ARBA" id="ARBA00006278"/>
    </source>
</evidence>
<evidence type="ECO:0000256" key="4">
    <source>
        <dbReference type="ARBA" id="ARBA00022692"/>
    </source>
</evidence>
<feature type="transmembrane region" description="Helical" evidence="12">
    <location>
        <begin position="292"/>
        <end position="309"/>
    </location>
</feature>
<keyword evidence="6 12" id="KW-1133">Transmembrane helix</keyword>
<comment type="similarity">
    <text evidence="2">Belongs to the ferric reductase (FRE) family.</text>
</comment>
<feature type="transmembrane region" description="Helical" evidence="12">
    <location>
        <begin position="241"/>
        <end position="262"/>
    </location>
</feature>
<organism evidence="15">
    <name type="scientific">Laccaria bicolor (strain S238N-H82 / ATCC MYA-4686)</name>
    <name type="common">Bicoloured deceiver</name>
    <name type="synonym">Laccaria laccata var. bicolor</name>
    <dbReference type="NCBI Taxonomy" id="486041"/>
    <lineage>
        <taxon>Eukaryota</taxon>
        <taxon>Fungi</taxon>
        <taxon>Dikarya</taxon>
        <taxon>Basidiomycota</taxon>
        <taxon>Agaricomycotina</taxon>
        <taxon>Agaricomycetes</taxon>
        <taxon>Agaricomycetidae</taxon>
        <taxon>Agaricales</taxon>
        <taxon>Agaricineae</taxon>
        <taxon>Hydnangiaceae</taxon>
        <taxon>Laccaria</taxon>
    </lineage>
</organism>
<name>B0CSI7_LACBS</name>
<dbReference type="SFLD" id="SFLDG01168">
    <property type="entry name" value="Ferric_reductase_subgroup_(FRE"/>
    <property type="match status" value="1"/>
</dbReference>
<keyword evidence="4 12" id="KW-0812">Transmembrane</keyword>
<evidence type="ECO:0000256" key="6">
    <source>
        <dbReference type="ARBA" id="ARBA00022989"/>
    </source>
</evidence>
<dbReference type="InterPro" id="IPR013121">
    <property type="entry name" value="Fe_red_NAD-bd_6"/>
</dbReference>
<feature type="domain" description="FAD-binding FR-type" evidence="13">
    <location>
        <begin position="328"/>
        <end position="494"/>
    </location>
</feature>
<dbReference type="STRING" id="486041.B0CSI7"/>
<reference evidence="14 15" key="1">
    <citation type="journal article" date="2008" name="Nature">
        <title>The genome of Laccaria bicolor provides insights into mycorrhizal symbiosis.</title>
        <authorList>
            <person name="Martin F."/>
            <person name="Aerts A."/>
            <person name="Ahren D."/>
            <person name="Brun A."/>
            <person name="Danchin E.G.J."/>
            <person name="Duchaussoy F."/>
            <person name="Gibon J."/>
            <person name="Kohler A."/>
            <person name="Lindquist E."/>
            <person name="Pereda V."/>
            <person name="Salamov A."/>
            <person name="Shapiro H.J."/>
            <person name="Wuyts J."/>
            <person name="Blaudez D."/>
            <person name="Buee M."/>
            <person name="Brokstein P."/>
            <person name="Canbaeck B."/>
            <person name="Cohen D."/>
            <person name="Courty P.E."/>
            <person name="Coutinho P.M."/>
            <person name="Delaruelle C."/>
            <person name="Detter J.C."/>
            <person name="Deveau A."/>
            <person name="DiFazio S."/>
            <person name="Duplessis S."/>
            <person name="Fraissinet-Tachet L."/>
            <person name="Lucic E."/>
            <person name="Frey-Klett P."/>
            <person name="Fourrey C."/>
            <person name="Feussner I."/>
            <person name="Gay G."/>
            <person name="Grimwood J."/>
            <person name="Hoegger P.J."/>
            <person name="Jain P."/>
            <person name="Kilaru S."/>
            <person name="Labbe J."/>
            <person name="Lin Y.C."/>
            <person name="Legue V."/>
            <person name="Le Tacon F."/>
            <person name="Marmeisse R."/>
            <person name="Melayah D."/>
            <person name="Montanini B."/>
            <person name="Muratet M."/>
            <person name="Nehls U."/>
            <person name="Niculita-Hirzel H."/>
            <person name="Oudot-Le Secq M.P."/>
            <person name="Peter M."/>
            <person name="Quesneville H."/>
            <person name="Rajashekar B."/>
            <person name="Reich M."/>
            <person name="Rouhier N."/>
            <person name="Schmutz J."/>
            <person name="Yin T."/>
            <person name="Chalot M."/>
            <person name="Henrissat B."/>
            <person name="Kuees U."/>
            <person name="Lucas S."/>
            <person name="Van de Peer Y."/>
            <person name="Podila G.K."/>
            <person name="Polle A."/>
            <person name="Pukkila P.J."/>
            <person name="Richardson P.M."/>
            <person name="Rouze P."/>
            <person name="Sanders I.R."/>
            <person name="Stajich J.E."/>
            <person name="Tunlid A."/>
            <person name="Tuskan G."/>
            <person name="Grigoriev I.V."/>
        </authorList>
    </citation>
    <scope>NUCLEOTIDE SEQUENCE [LARGE SCALE GENOMIC DNA]</scope>
    <source>
        <strain evidence="15">S238N-H82 / ATCC MYA-4686</strain>
    </source>
</reference>
<dbReference type="KEGG" id="lbc:LACBIDRAFT_306020"/>
<feature type="transmembrane region" description="Helical" evidence="12">
    <location>
        <begin position="269"/>
        <end position="286"/>
    </location>
</feature>
<feature type="compositionally biased region" description="Polar residues" evidence="11">
    <location>
        <begin position="691"/>
        <end position="705"/>
    </location>
</feature>
<evidence type="ECO:0000256" key="3">
    <source>
        <dbReference type="ARBA" id="ARBA00022448"/>
    </source>
</evidence>
<keyword evidence="15" id="KW-1185">Reference proteome</keyword>
<dbReference type="Pfam" id="PF01794">
    <property type="entry name" value="Ferric_reduct"/>
    <property type="match status" value="1"/>
</dbReference>
<evidence type="ECO:0000256" key="10">
    <source>
        <dbReference type="ARBA" id="ARBA00023180"/>
    </source>
</evidence>
<evidence type="ECO:0000256" key="12">
    <source>
        <dbReference type="SAM" id="Phobius"/>
    </source>
</evidence>
<dbReference type="GO" id="GO:0006879">
    <property type="term" value="P:intracellular iron ion homeostasis"/>
    <property type="evidence" value="ECO:0007669"/>
    <property type="project" value="TreeGrafter"/>
</dbReference>
<dbReference type="OrthoDB" id="10006946at2759"/>
<proteinExistence type="inferred from homology"/>
<dbReference type="AlphaFoldDB" id="B0CSI7"/>
<dbReference type="RefSeq" id="XP_001874874.1">
    <property type="nucleotide sequence ID" value="XM_001874839.1"/>
</dbReference>
<evidence type="ECO:0000313" key="14">
    <source>
        <dbReference type="EMBL" id="EDR14315.1"/>
    </source>
</evidence>